<evidence type="ECO:0000256" key="1">
    <source>
        <dbReference type="ARBA" id="ARBA00004370"/>
    </source>
</evidence>
<feature type="transmembrane region" description="Helical" evidence="8">
    <location>
        <begin position="101"/>
        <end position="122"/>
    </location>
</feature>
<dbReference type="Pfam" id="PF01127">
    <property type="entry name" value="Sdh_cyt"/>
    <property type="match status" value="1"/>
</dbReference>
<evidence type="ECO:0000256" key="3">
    <source>
        <dbReference type="ARBA" id="ARBA00022692"/>
    </source>
</evidence>
<feature type="transmembrane region" description="Helical" evidence="8">
    <location>
        <begin position="146"/>
        <end position="174"/>
    </location>
</feature>
<reference evidence="9 10" key="1">
    <citation type="submission" date="2023-04" db="EMBL/GenBank/DDBJ databases">
        <title>Genome Sequence of Selenomonas sputigena ATCC 33150.</title>
        <authorList>
            <person name="Miller D.P."/>
            <person name="Anvari S."/>
            <person name="Polson S.W."/>
            <person name="Macdonald M."/>
            <person name="Mcdowell J.V."/>
        </authorList>
    </citation>
    <scope>NUCLEOTIDE SEQUENCE [LARGE SCALE GENOMIC DNA]</scope>
    <source>
        <strain evidence="9 10">ATCC 33150</strain>
    </source>
</reference>
<sequence>MINTTFYARRLHSLVGLLALGGFLAEHILTNASALGGPEALNSKLAMMELIPKPIFLGLEVGAVAIPFLFHAIYGIYICLQAKNNPTNYGYLNNWNFAFQRWTAWFLIPFLIWHVGYLRFYLKGIQGVHINYQLIQSYITSNPIVFVLYLIGMLAAIFHFTNGITTFLMTWGVLKGPRAQKVSGLLSLLLCIGLSLVTIAFMVSYYIPMN</sequence>
<evidence type="ECO:0000313" key="9">
    <source>
        <dbReference type="EMBL" id="MEX5284539.1"/>
    </source>
</evidence>
<evidence type="ECO:0000256" key="5">
    <source>
        <dbReference type="ARBA" id="ARBA00022989"/>
    </source>
</evidence>
<dbReference type="EMBL" id="JARVLH010000002">
    <property type="protein sequence ID" value="MEX5284539.1"/>
    <property type="molecule type" value="Genomic_DNA"/>
</dbReference>
<dbReference type="NCBIfam" id="TIGR02046">
    <property type="entry name" value="sdhC_b558_fam"/>
    <property type="match status" value="1"/>
</dbReference>
<dbReference type="Gene3D" id="1.20.1300.10">
    <property type="entry name" value="Fumarate reductase/succinate dehydrogenase, transmembrane subunit"/>
    <property type="match status" value="1"/>
</dbReference>
<gene>
    <name evidence="9" type="ORF">QCO44_02635</name>
</gene>
<evidence type="ECO:0000256" key="8">
    <source>
        <dbReference type="SAM" id="Phobius"/>
    </source>
</evidence>
<feature type="transmembrane region" description="Helical" evidence="8">
    <location>
        <begin position="55"/>
        <end position="80"/>
    </location>
</feature>
<keyword evidence="4" id="KW-0479">Metal-binding</keyword>
<comment type="caution">
    <text evidence="9">The sequence shown here is derived from an EMBL/GenBank/DDBJ whole genome shotgun (WGS) entry which is preliminary data.</text>
</comment>
<keyword evidence="3 8" id="KW-0812">Transmembrane</keyword>
<accession>A0ABV3X3C9</accession>
<evidence type="ECO:0000256" key="7">
    <source>
        <dbReference type="ARBA" id="ARBA00023136"/>
    </source>
</evidence>
<name>A0ABV3X3C9_9FIRM</name>
<evidence type="ECO:0000256" key="2">
    <source>
        <dbReference type="ARBA" id="ARBA00022617"/>
    </source>
</evidence>
<comment type="subcellular location">
    <subcellularLocation>
        <location evidence="1">Membrane</location>
    </subcellularLocation>
</comment>
<keyword evidence="7 8" id="KW-0472">Membrane</keyword>
<keyword evidence="6" id="KW-0408">Iron</keyword>
<proteinExistence type="predicted"/>
<keyword evidence="2" id="KW-0349">Heme</keyword>
<dbReference type="PANTHER" id="PTHR41910">
    <property type="entry name" value="SUCCINATE DEHYDROGENASE 2 MEMBRANE SUBUNIT SDHC"/>
    <property type="match status" value="1"/>
</dbReference>
<organism evidence="9 10">
    <name type="scientific">Selenomonas sputigena</name>
    <dbReference type="NCBI Taxonomy" id="69823"/>
    <lineage>
        <taxon>Bacteria</taxon>
        <taxon>Bacillati</taxon>
        <taxon>Bacillota</taxon>
        <taxon>Negativicutes</taxon>
        <taxon>Selenomonadales</taxon>
        <taxon>Selenomonadaceae</taxon>
        <taxon>Selenomonas</taxon>
    </lineage>
</organism>
<dbReference type="Proteomes" id="UP001559623">
    <property type="component" value="Unassembled WGS sequence"/>
</dbReference>
<keyword evidence="5 8" id="KW-1133">Transmembrane helix</keyword>
<dbReference type="InterPro" id="IPR039023">
    <property type="entry name" value="SdhC_prok"/>
</dbReference>
<dbReference type="PANTHER" id="PTHR41910:SF1">
    <property type="entry name" value="SUCCINATE DEHYDROGENASE HYDROPHOBIC MEMBRANE ANCHOR SUBUNIT"/>
    <property type="match status" value="1"/>
</dbReference>
<evidence type="ECO:0000256" key="6">
    <source>
        <dbReference type="ARBA" id="ARBA00023004"/>
    </source>
</evidence>
<evidence type="ECO:0000313" key="10">
    <source>
        <dbReference type="Proteomes" id="UP001559623"/>
    </source>
</evidence>
<evidence type="ECO:0000256" key="4">
    <source>
        <dbReference type="ARBA" id="ARBA00022723"/>
    </source>
</evidence>
<dbReference type="InterPro" id="IPR000701">
    <property type="entry name" value="SuccDH_FuR_B_TM-su"/>
</dbReference>
<dbReference type="SUPFAM" id="SSF81343">
    <property type="entry name" value="Fumarate reductase respiratory complex transmembrane subunits"/>
    <property type="match status" value="1"/>
</dbReference>
<dbReference type="RefSeq" id="WP_368846277.1">
    <property type="nucleotide sequence ID" value="NZ_CP194411.1"/>
</dbReference>
<keyword evidence="10" id="KW-1185">Reference proteome</keyword>
<protein>
    <submittedName>
        <fullName evidence="9">Succinate dehydrogenase</fullName>
    </submittedName>
</protein>
<dbReference type="InterPro" id="IPR011138">
    <property type="entry name" value="Cytochrome_b-558"/>
</dbReference>
<feature type="transmembrane region" description="Helical" evidence="8">
    <location>
        <begin position="186"/>
        <end position="207"/>
    </location>
</feature>
<dbReference type="InterPro" id="IPR034804">
    <property type="entry name" value="SQR/QFR_C/D"/>
</dbReference>